<accession>A0A9Q1QH11</accession>
<comment type="function">
    <text evidence="7">Monofunctional pyrimidine deaminase involved in the riboflavin biosynthesis pathway. Also has a reductase domain that lacks catalytically essential substrate-binding residues.</text>
</comment>
<evidence type="ECO:0000256" key="5">
    <source>
        <dbReference type="ARBA" id="ARBA00022801"/>
    </source>
</evidence>
<dbReference type="EMBL" id="JAKOGI010000163">
    <property type="protein sequence ID" value="KAJ8441524.1"/>
    <property type="molecule type" value="Genomic_DNA"/>
</dbReference>
<dbReference type="InterPro" id="IPR024072">
    <property type="entry name" value="DHFR-like_dom_sf"/>
</dbReference>
<evidence type="ECO:0000313" key="11">
    <source>
        <dbReference type="Proteomes" id="UP001153076"/>
    </source>
</evidence>
<name>A0A9Q1QH11_9CARY</name>
<dbReference type="SUPFAM" id="SSF53927">
    <property type="entry name" value="Cytidine deaminase-like"/>
    <property type="match status" value="1"/>
</dbReference>
<evidence type="ECO:0000259" key="9">
    <source>
        <dbReference type="PROSITE" id="PS51747"/>
    </source>
</evidence>
<dbReference type="Proteomes" id="UP001153076">
    <property type="component" value="Unassembled WGS sequence"/>
</dbReference>
<proteinExistence type="predicted"/>
<dbReference type="AlphaFoldDB" id="A0A9Q1QH11"/>
<comment type="pathway">
    <text evidence="2">Cofactor biosynthesis; riboflavin biosynthesis; 5-amino-6-(D-ribitylamino)uracil from GTP: step 2/4.</text>
</comment>
<keyword evidence="6" id="KW-0862">Zinc</keyword>
<organism evidence="10 11">
    <name type="scientific">Carnegiea gigantea</name>
    <dbReference type="NCBI Taxonomy" id="171969"/>
    <lineage>
        <taxon>Eukaryota</taxon>
        <taxon>Viridiplantae</taxon>
        <taxon>Streptophyta</taxon>
        <taxon>Embryophyta</taxon>
        <taxon>Tracheophyta</taxon>
        <taxon>Spermatophyta</taxon>
        <taxon>Magnoliopsida</taxon>
        <taxon>eudicotyledons</taxon>
        <taxon>Gunneridae</taxon>
        <taxon>Pentapetalae</taxon>
        <taxon>Caryophyllales</taxon>
        <taxon>Cactineae</taxon>
        <taxon>Cactaceae</taxon>
        <taxon>Cactoideae</taxon>
        <taxon>Echinocereeae</taxon>
        <taxon>Carnegiea</taxon>
    </lineage>
</organism>
<gene>
    <name evidence="10" type="ORF">Cgig2_026325</name>
</gene>
<comment type="cofactor">
    <cofactor evidence="1">
        <name>Zn(2+)</name>
        <dbReference type="ChEBI" id="CHEBI:29105"/>
    </cofactor>
</comment>
<dbReference type="PANTHER" id="PTHR11079">
    <property type="entry name" value="CYTOSINE DEAMINASE FAMILY MEMBER"/>
    <property type="match status" value="1"/>
</dbReference>
<protein>
    <recommendedName>
        <fullName evidence="8">Riboflavin biosynthesis protein PYRD, chloroplastic</fullName>
        <ecNumber evidence="3">3.5.4.26</ecNumber>
    </recommendedName>
</protein>
<dbReference type="GO" id="GO:0009231">
    <property type="term" value="P:riboflavin biosynthetic process"/>
    <property type="evidence" value="ECO:0007669"/>
    <property type="project" value="InterPro"/>
</dbReference>
<dbReference type="Gene3D" id="3.40.430.10">
    <property type="entry name" value="Dihydrofolate Reductase, subunit A"/>
    <property type="match status" value="1"/>
</dbReference>
<evidence type="ECO:0000256" key="2">
    <source>
        <dbReference type="ARBA" id="ARBA00004882"/>
    </source>
</evidence>
<dbReference type="SUPFAM" id="SSF53597">
    <property type="entry name" value="Dihydrofolate reductase-like"/>
    <property type="match status" value="1"/>
</dbReference>
<comment type="caution">
    <text evidence="10">The sequence shown here is derived from an EMBL/GenBank/DDBJ whole genome shotgun (WGS) entry which is preliminary data.</text>
</comment>
<dbReference type="OrthoDB" id="252265at2759"/>
<dbReference type="InterPro" id="IPR016192">
    <property type="entry name" value="APOBEC/CMP_deaminase_Zn-bd"/>
</dbReference>
<dbReference type="InterPro" id="IPR002125">
    <property type="entry name" value="CMP_dCMP_dom"/>
</dbReference>
<evidence type="ECO:0000313" key="10">
    <source>
        <dbReference type="EMBL" id="KAJ8441524.1"/>
    </source>
</evidence>
<keyword evidence="5" id="KW-0378">Hydrolase</keyword>
<evidence type="ECO:0000256" key="6">
    <source>
        <dbReference type="ARBA" id="ARBA00022833"/>
    </source>
</evidence>
<dbReference type="CDD" id="cd01284">
    <property type="entry name" value="Riboflavin_deaminase-reductase"/>
    <property type="match status" value="1"/>
</dbReference>
<feature type="domain" description="CMP/dCMP-type deaminase" evidence="9">
    <location>
        <begin position="98"/>
        <end position="220"/>
    </location>
</feature>
<dbReference type="NCBIfam" id="TIGR00326">
    <property type="entry name" value="eubact_ribD"/>
    <property type="match status" value="1"/>
</dbReference>
<evidence type="ECO:0000256" key="7">
    <source>
        <dbReference type="ARBA" id="ARBA00058389"/>
    </source>
</evidence>
<evidence type="ECO:0000256" key="8">
    <source>
        <dbReference type="ARBA" id="ARBA00070721"/>
    </source>
</evidence>
<dbReference type="GO" id="GO:0008270">
    <property type="term" value="F:zinc ion binding"/>
    <property type="evidence" value="ECO:0007669"/>
    <property type="project" value="InterPro"/>
</dbReference>
<dbReference type="FunFam" id="3.40.140.10:FF:000025">
    <property type="entry name" value="Riboflavin biosynthesis protein RibD"/>
    <property type="match status" value="1"/>
</dbReference>
<dbReference type="PROSITE" id="PS00903">
    <property type="entry name" value="CYT_DCMP_DEAMINASES_1"/>
    <property type="match status" value="1"/>
</dbReference>
<dbReference type="PROSITE" id="PS51747">
    <property type="entry name" value="CYT_DCMP_DEAMINASES_2"/>
    <property type="match status" value="1"/>
</dbReference>
<dbReference type="InterPro" id="IPR016193">
    <property type="entry name" value="Cytidine_deaminase-like"/>
</dbReference>
<keyword evidence="11" id="KW-1185">Reference proteome</keyword>
<evidence type="ECO:0000256" key="4">
    <source>
        <dbReference type="ARBA" id="ARBA00022723"/>
    </source>
</evidence>
<dbReference type="EC" id="3.5.4.26" evidence="3"/>
<evidence type="ECO:0000256" key="3">
    <source>
        <dbReference type="ARBA" id="ARBA00012766"/>
    </source>
</evidence>
<evidence type="ECO:0000256" key="1">
    <source>
        <dbReference type="ARBA" id="ARBA00001947"/>
    </source>
</evidence>
<keyword evidence="4" id="KW-0479">Metal-binding</keyword>
<dbReference type="InterPro" id="IPR004794">
    <property type="entry name" value="Eubact_RibD"/>
</dbReference>
<dbReference type="Pfam" id="PF00383">
    <property type="entry name" value="dCMP_cyt_deam_1"/>
    <property type="match status" value="1"/>
</dbReference>
<dbReference type="GO" id="GO:0008835">
    <property type="term" value="F:diaminohydroxyphosphoribosylaminopyrimidine deaminase activity"/>
    <property type="evidence" value="ECO:0007669"/>
    <property type="project" value="UniProtKB-EC"/>
</dbReference>
<dbReference type="PANTHER" id="PTHR11079:SF162">
    <property type="entry name" value="RIBOFLAVIN BIOSYNTHESIS PROTEIN PYRD, CHLOROPLASTIC"/>
    <property type="match status" value="1"/>
</dbReference>
<sequence length="451" mass="49784">MSLQVLSNPSSTCNPAFVHPGRARTVSIWNPAPGSCNLAKWVSSSQKNLRNCGKTFPDPRSNFGFWNVGRRMSKRCFSLRNNDGLLRVRCGGLEKASEEDAYYIRRCVELARQAVGHTSPNPMVGCVIVKDGKVVGEGFHPRAGQPHAEVFALRNAGEQAENATAYVSLEPCNHYGRTPPCAEALINAKVRKVVVGMVDPNPLVSSKGINRLKEAGIEVTVGVEEDLCKKLNEAFIHKMLSGNPFVTIRYSISINGMLLDQLGDEAMDYGGYYSKLLQEYDAVIHPPTKTTQEFAFFVSQEPNARQPLHIFIAKDRKSPIRILKQPTEADQMAVIFSDKEIALEPDMSQIGIETVILNQLSLHAILEYCGKQGFCNVLVDLRGSINDLEEILVEGLEKSLMQKIVVEVLPLWTVVKGTDSPSAMKSITQVKRLKNLSSMTSGNSVLLEGYF</sequence>
<dbReference type="Gene3D" id="3.40.140.10">
    <property type="entry name" value="Cytidine Deaminase, domain 2"/>
    <property type="match status" value="1"/>
</dbReference>
<reference evidence="10" key="1">
    <citation type="submission" date="2022-04" db="EMBL/GenBank/DDBJ databases">
        <title>Carnegiea gigantea Genome sequencing and assembly v2.</title>
        <authorList>
            <person name="Copetti D."/>
            <person name="Sanderson M.J."/>
            <person name="Burquez A."/>
            <person name="Wojciechowski M.F."/>
        </authorList>
    </citation>
    <scope>NUCLEOTIDE SEQUENCE</scope>
    <source>
        <strain evidence="10">SGP5-SGP5p</strain>
        <tissue evidence="10">Aerial part</tissue>
    </source>
</reference>